<dbReference type="SUPFAM" id="SSF50475">
    <property type="entry name" value="FMN-binding split barrel"/>
    <property type="match status" value="1"/>
</dbReference>
<feature type="binding site" evidence="6 7">
    <location>
        <position position="170"/>
    </location>
    <ligand>
        <name>FMN</name>
        <dbReference type="ChEBI" id="CHEBI:58210"/>
    </ligand>
</feature>
<dbReference type="UniPathway" id="UPA01068">
    <property type="reaction ID" value="UER00304"/>
</dbReference>
<comment type="subunit">
    <text evidence="6">Homodimer.</text>
</comment>
<dbReference type="Gene3D" id="2.30.110.10">
    <property type="entry name" value="Electron Transport, Fmn-binding Protein, Chain A"/>
    <property type="match status" value="1"/>
</dbReference>
<feature type="domain" description="Pyridoxine 5'-phosphate oxidase dimerisation C-terminal" evidence="9">
    <location>
        <begin position="157"/>
        <end position="201"/>
    </location>
</feature>
<evidence type="ECO:0000256" key="2">
    <source>
        <dbReference type="ARBA" id="ARBA00022630"/>
    </source>
</evidence>
<dbReference type="EC" id="1.4.3.5" evidence="6"/>
<name>A0A1H8ZYH7_9HYPH</name>
<dbReference type="NCBIfam" id="TIGR00558">
    <property type="entry name" value="pdxH"/>
    <property type="match status" value="1"/>
</dbReference>
<dbReference type="InterPro" id="IPR019576">
    <property type="entry name" value="Pyridoxamine_oxidase_dimer_C"/>
</dbReference>
<keyword evidence="3 6" id="KW-0288">FMN</keyword>
<evidence type="ECO:0000313" key="10">
    <source>
        <dbReference type="EMBL" id="SEP69303.1"/>
    </source>
</evidence>
<feature type="binding site" evidence="6 7">
    <location>
        <position position="90"/>
    </location>
    <ligand>
        <name>FMN</name>
        <dbReference type="ChEBI" id="CHEBI:58210"/>
    </ligand>
</feature>
<protein>
    <recommendedName>
        <fullName evidence="6">Pyridoxine/pyridoxamine 5'-phosphate oxidase</fullName>
        <ecNumber evidence="6">1.4.3.5</ecNumber>
    </recommendedName>
    <alternativeName>
        <fullName evidence="6">PNP/PMP oxidase</fullName>
        <shortName evidence="6">PNPOx</shortName>
    </alternativeName>
    <alternativeName>
        <fullName evidence="6">Pyridoxal 5'-phosphate synthase</fullName>
    </alternativeName>
</protein>
<dbReference type="STRING" id="1855383.SAMN05216548_101273"/>
<evidence type="ECO:0000256" key="7">
    <source>
        <dbReference type="PIRSR" id="PIRSR000190-2"/>
    </source>
</evidence>
<feature type="domain" description="Pyridoxamine 5'-phosphate oxidase N-terminal" evidence="8">
    <location>
        <begin position="27"/>
        <end position="140"/>
    </location>
</feature>
<comment type="function">
    <text evidence="6">Catalyzes the oxidation of either pyridoxine 5'-phosphate (PNP) or pyridoxamine 5'-phosphate (PMP) into pyridoxal 5'-phosphate (PLP).</text>
</comment>
<reference evidence="10 11" key="1">
    <citation type="submission" date="2016-10" db="EMBL/GenBank/DDBJ databases">
        <authorList>
            <person name="de Groot N.N."/>
        </authorList>
    </citation>
    <scope>NUCLEOTIDE SEQUENCE [LARGE SCALE GENOMIC DNA]</scope>
    <source>
        <strain evidence="10 11">A52C2</strain>
    </source>
</reference>
<dbReference type="AlphaFoldDB" id="A0A1H8ZYH7"/>
<evidence type="ECO:0000256" key="1">
    <source>
        <dbReference type="ARBA" id="ARBA00007301"/>
    </source>
</evidence>
<gene>
    <name evidence="6" type="primary">pdxH</name>
    <name evidence="10" type="ORF">SAMN05216548_101273</name>
</gene>
<evidence type="ECO:0000259" key="8">
    <source>
        <dbReference type="Pfam" id="PF01243"/>
    </source>
</evidence>
<dbReference type="InterPro" id="IPR019740">
    <property type="entry name" value="Pyridox_Oxase_CS"/>
</dbReference>
<dbReference type="OrthoDB" id="9780392at2"/>
<dbReference type="InterPro" id="IPR000659">
    <property type="entry name" value="Pyridox_Oxase"/>
</dbReference>
<dbReference type="Pfam" id="PF01243">
    <property type="entry name" value="PNPOx_N"/>
    <property type="match status" value="1"/>
</dbReference>
<feature type="binding site" evidence="6">
    <location>
        <position position="116"/>
    </location>
    <ligand>
        <name>substrate</name>
    </ligand>
</feature>
<organism evidence="10 11">
    <name type="scientific">Faunimonas pinastri</name>
    <dbReference type="NCBI Taxonomy" id="1855383"/>
    <lineage>
        <taxon>Bacteria</taxon>
        <taxon>Pseudomonadati</taxon>
        <taxon>Pseudomonadota</taxon>
        <taxon>Alphaproteobacteria</taxon>
        <taxon>Hyphomicrobiales</taxon>
        <taxon>Afifellaceae</taxon>
        <taxon>Faunimonas</taxon>
    </lineage>
</organism>
<dbReference type="Pfam" id="PF10590">
    <property type="entry name" value="PNP_phzG_C"/>
    <property type="match status" value="1"/>
</dbReference>
<feature type="binding site" evidence="6 7">
    <location>
        <position position="180"/>
    </location>
    <ligand>
        <name>FMN</name>
        <dbReference type="ChEBI" id="CHEBI:58210"/>
    </ligand>
</feature>
<dbReference type="GO" id="GO:0008615">
    <property type="term" value="P:pyridoxine biosynthetic process"/>
    <property type="evidence" value="ECO:0007669"/>
    <property type="project" value="UniProtKB-UniRule"/>
</dbReference>
<dbReference type="InterPro" id="IPR012349">
    <property type="entry name" value="Split_barrel_FMN-bd"/>
</dbReference>
<feature type="binding site" evidence="6 7">
    <location>
        <begin position="46"/>
        <end position="51"/>
    </location>
    <ligand>
        <name>FMN</name>
        <dbReference type="ChEBI" id="CHEBI:58210"/>
    </ligand>
</feature>
<feature type="binding site" evidence="6">
    <location>
        <position position="112"/>
    </location>
    <ligand>
        <name>substrate</name>
    </ligand>
</feature>
<accession>A0A1H8ZYH7</accession>
<evidence type="ECO:0000313" key="11">
    <source>
        <dbReference type="Proteomes" id="UP000199647"/>
    </source>
</evidence>
<feature type="binding site" evidence="6">
    <location>
        <position position="51"/>
    </location>
    <ligand>
        <name>substrate</name>
    </ligand>
</feature>
<dbReference type="HAMAP" id="MF_01629">
    <property type="entry name" value="PdxH"/>
    <property type="match status" value="1"/>
</dbReference>
<proteinExistence type="inferred from homology"/>
<dbReference type="Proteomes" id="UP000199647">
    <property type="component" value="Unassembled WGS sequence"/>
</dbReference>
<keyword evidence="4 6" id="KW-0560">Oxidoreductase</keyword>
<dbReference type="NCBIfam" id="NF004231">
    <property type="entry name" value="PRK05679.1"/>
    <property type="match status" value="1"/>
</dbReference>
<dbReference type="PROSITE" id="PS01064">
    <property type="entry name" value="PYRIDOX_OXIDASE"/>
    <property type="match status" value="1"/>
</dbReference>
<dbReference type="InterPro" id="IPR011576">
    <property type="entry name" value="Pyridox_Oxase_N"/>
</dbReference>
<comment type="pathway">
    <text evidence="6">Cofactor metabolism; pyridoxal 5'-phosphate salvage; pyridoxal 5'-phosphate from pyridoxine 5'-phosphate: step 1/1.</text>
</comment>
<feature type="binding site" evidence="6 7">
    <location>
        <begin position="125"/>
        <end position="126"/>
    </location>
    <ligand>
        <name>FMN</name>
        <dbReference type="ChEBI" id="CHEBI:58210"/>
    </ligand>
</feature>
<keyword evidence="2 6" id="KW-0285">Flavoprotein</keyword>
<dbReference type="RefSeq" id="WP_092494786.1">
    <property type="nucleotide sequence ID" value="NZ_FOFG01000001.1"/>
</dbReference>
<dbReference type="PIRSF" id="PIRSF000190">
    <property type="entry name" value="Pyd_amn-ph_oxd"/>
    <property type="match status" value="1"/>
</dbReference>
<comment type="cofactor">
    <cofactor evidence="6 7">
        <name>FMN</name>
        <dbReference type="ChEBI" id="CHEBI:58210"/>
    </cofactor>
    <text evidence="6 7">Binds 1 FMN per subunit.</text>
</comment>
<keyword evidence="11" id="KW-1185">Reference proteome</keyword>
<dbReference type="PANTHER" id="PTHR10851">
    <property type="entry name" value="PYRIDOXINE-5-PHOSPHATE OXIDASE"/>
    <property type="match status" value="1"/>
</dbReference>
<sequence length="201" mass="23062">MYESLNATNPFLLFADWLKEAEGSEPNDPNAMALATVDESGMPDVRMVLLKGFDDGGFVFYTNLGSAKARELATTPKASLCFHWKSLRRQVRVRGMVERVPDGEADSYFASRPRQSRLGAWASRQSEPLGARGELVEAVESFAERFPGEDIPRPAHWSGYRLKPEVLEFWRDGEFRLHDRLVFRRSWTSEASRWETLWLYP</sequence>
<comment type="catalytic activity">
    <reaction evidence="6">
        <text>pyridoxine 5'-phosphate + O2 = pyridoxal 5'-phosphate + H2O2</text>
        <dbReference type="Rhea" id="RHEA:15149"/>
        <dbReference type="ChEBI" id="CHEBI:15379"/>
        <dbReference type="ChEBI" id="CHEBI:16240"/>
        <dbReference type="ChEBI" id="CHEBI:58589"/>
        <dbReference type="ChEBI" id="CHEBI:597326"/>
        <dbReference type="EC" id="1.4.3.5"/>
    </reaction>
</comment>
<dbReference type="GO" id="GO:0004733">
    <property type="term" value="F:pyridoxamine phosphate oxidase activity"/>
    <property type="evidence" value="ECO:0007669"/>
    <property type="project" value="UniProtKB-UniRule"/>
</dbReference>
<keyword evidence="5 6" id="KW-0664">Pyridoxine biosynthesis</keyword>
<feature type="binding site" evidence="6 7">
    <location>
        <begin position="61"/>
        <end position="62"/>
    </location>
    <ligand>
        <name>FMN</name>
        <dbReference type="ChEBI" id="CHEBI:58210"/>
    </ligand>
</feature>
<evidence type="ECO:0000256" key="3">
    <source>
        <dbReference type="ARBA" id="ARBA00022643"/>
    </source>
</evidence>
<dbReference type="GO" id="GO:0010181">
    <property type="term" value="F:FMN binding"/>
    <property type="evidence" value="ECO:0007669"/>
    <property type="project" value="UniProtKB-UniRule"/>
</dbReference>
<feature type="binding site" evidence="6 7">
    <location>
        <position position="68"/>
    </location>
    <ligand>
        <name>FMN</name>
        <dbReference type="ChEBI" id="CHEBI:58210"/>
    </ligand>
</feature>
<evidence type="ECO:0000256" key="5">
    <source>
        <dbReference type="ARBA" id="ARBA00023096"/>
    </source>
</evidence>
<feature type="binding site" evidence="6">
    <location>
        <begin position="176"/>
        <end position="178"/>
    </location>
    <ligand>
        <name>substrate</name>
    </ligand>
</feature>
<evidence type="ECO:0000259" key="9">
    <source>
        <dbReference type="Pfam" id="PF10590"/>
    </source>
</evidence>
<dbReference type="EMBL" id="FOFG01000001">
    <property type="protein sequence ID" value="SEP69303.1"/>
    <property type="molecule type" value="Genomic_DNA"/>
</dbReference>
<comment type="caution">
    <text evidence="6">Lacks conserved residue(s) required for the propagation of feature annotation.</text>
</comment>
<evidence type="ECO:0000256" key="6">
    <source>
        <dbReference type="HAMAP-Rule" id="MF_01629"/>
    </source>
</evidence>
<dbReference type="PANTHER" id="PTHR10851:SF0">
    <property type="entry name" value="PYRIDOXINE-5'-PHOSPHATE OXIDASE"/>
    <property type="match status" value="1"/>
</dbReference>
<evidence type="ECO:0000256" key="4">
    <source>
        <dbReference type="ARBA" id="ARBA00023002"/>
    </source>
</evidence>
<comment type="similarity">
    <text evidence="1 6">Belongs to the pyridoxamine 5'-phosphate oxidase family.</text>
</comment>
<comment type="catalytic activity">
    <reaction evidence="6">
        <text>pyridoxamine 5'-phosphate + O2 + H2O = pyridoxal 5'-phosphate + H2O2 + NH4(+)</text>
        <dbReference type="Rhea" id="RHEA:15817"/>
        <dbReference type="ChEBI" id="CHEBI:15377"/>
        <dbReference type="ChEBI" id="CHEBI:15379"/>
        <dbReference type="ChEBI" id="CHEBI:16240"/>
        <dbReference type="ChEBI" id="CHEBI:28938"/>
        <dbReference type="ChEBI" id="CHEBI:58451"/>
        <dbReference type="ChEBI" id="CHEBI:597326"/>
        <dbReference type="EC" id="1.4.3.5"/>
    </reaction>
</comment>
<feature type="binding site" evidence="6">
    <location>
        <position position="108"/>
    </location>
    <ligand>
        <name>substrate</name>
    </ligand>
</feature>
<comment type="pathway">
    <text evidence="6">Cofactor metabolism; pyridoxal 5'-phosphate salvage; pyridoxal 5'-phosphate from pyridoxamine 5'-phosphate: step 1/1.</text>
</comment>